<keyword evidence="3" id="KW-1185">Reference proteome</keyword>
<dbReference type="GeneID" id="32580838"/>
<reference evidence="2 3" key="1">
    <citation type="submission" date="2016-02" db="EMBL/GenBank/DDBJ databases">
        <title>Draft genome sequence of the strain BR 10247T Bradyrhizobium neotropicale isolated from nodules of Centrolobium paraense.</title>
        <authorList>
            <person name="Simoes-Araujo J.L."/>
            <person name="Barauna A.C."/>
            <person name="Silva K."/>
            <person name="Zilli J.E."/>
        </authorList>
    </citation>
    <scope>NUCLEOTIDE SEQUENCE [LARGE SCALE GENOMIC DNA]</scope>
    <source>
        <strain evidence="2 3">BR 10247</strain>
    </source>
</reference>
<dbReference type="EMBL" id="LSEF01000088">
    <property type="protein sequence ID" value="OAF11698.1"/>
    <property type="molecule type" value="Genomic_DNA"/>
</dbReference>
<sequence length="67" mass="7585">MIYSPNSAIDAQLLTQSRELVHKALKLLRNSDHLVSGLRLRDELSREIPRGEGDRSDMTPDLRLTAN</sequence>
<comment type="caution">
    <text evidence="2">The sequence shown here is derived from an EMBL/GenBank/DDBJ whole genome shotgun (WGS) entry which is preliminary data.</text>
</comment>
<feature type="compositionally biased region" description="Basic and acidic residues" evidence="1">
    <location>
        <begin position="45"/>
        <end position="60"/>
    </location>
</feature>
<evidence type="ECO:0000256" key="1">
    <source>
        <dbReference type="SAM" id="MobiDB-lite"/>
    </source>
</evidence>
<name>A0A176YVI0_9BRAD</name>
<evidence type="ECO:0000313" key="3">
    <source>
        <dbReference type="Proteomes" id="UP000077173"/>
    </source>
</evidence>
<feature type="region of interest" description="Disordered" evidence="1">
    <location>
        <begin position="45"/>
        <end position="67"/>
    </location>
</feature>
<evidence type="ECO:0000313" key="2">
    <source>
        <dbReference type="EMBL" id="OAF11698.1"/>
    </source>
</evidence>
<dbReference type="Proteomes" id="UP000077173">
    <property type="component" value="Unassembled WGS sequence"/>
</dbReference>
<dbReference type="AlphaFoldDB" id="A0A176YVI0"/>
<accession>A0A176YVI0</accession>
<organism evidence="2 3">
    <name type="scientific">Bradyrhizobium neotropicale</name>
    <dbReference type="NCBI Taxonomy" id="1497615"/>
    <lineage>
        <taxon>Bacteria</taxon>
        <taxon>Pseudomonadati</taxon>
        <taxon>Pseudomonadota</taxon>
        <taxon>Alphaproteobacteria</taxon>
        <taxon>Hyphomicrobiales</taxon>
        <taxon>Nitrobacteraceae</taxon>
        <taxon>Bradyrhizobium</taxon>
    </lineage>
</organism>
<protein>
    <submittedName>
        <fullName evidence="2">Uncharacterized protein</fullName>
    </submittedName>
</protein>
<proteinExistence type="predicted"/>
<gene>
    <name evidence="2" type="ORF">AXW67_21770</name>
</gene>
<dbReference type="RefSeq" id="WP_063680492.1">
    <property type="nucleotide sequence ID" value="NZ_LSEF01000088.1"/>
</dbReference>